<comment type="caution">
    <text evidence="2">The sequence shown here is derived from an EMBL/GenBank/DDBJ whole genome shotgun (WGS) entry which is preliminary data.</text>
</comment>
<dbReference type="CDD" id="cd04301">
    <property type="entry name" value="NAT_SF"/>
    <property type="match status" value="1"/>
</dbReference>
<protein>
    <recommendedName>
        <fullName evidence="1">N-acetyltransferase domain-containing protein</fullName>
    </recommendedName>
</protein>
<gene>
    <name evidence="2" type="ORF">M972_11572</name>
</gene>
<dbReference type="RefSeq" id="WP_003514908.1">
    <property type="nucleotide sequence ID" value="NZ_CP013828.1"/>
</dbReference>
<name>A0AB36TDF1_ACETH</name>
<reference evidence="2 3" key="1">
    <citation type="submission" date="2017-09" db="EMBL/GenBank/DDBJ databases">
        <title>Evaluation of Pacific Biosciences Sequencing Technology to Finishing C. thermocellum Genome Sequences.</title>
        <authorList>
            <person name="Brown S."/>
        </authorList>
    </citation>
    <scope>NUCLEOTIDE SEQUENCE [LARGE SCALE GENOMIC DNA]</scope>
    <source>
        <strain evidence="2 3">AD2</strain>
    </source>
</reference>
<feature type="domain" description="N-acetyltransferase" evidence="1">
    <location>
        <begin position="1"/>
        <end position="160"/>
    </location>
</feature>
<dbReference type="PROSITE" id="PS51186">
    <property type="entry name" value="GNAT"/>
    <property type="match status" value="1"/>
</dbReference>
<accession>A0AB36TDF1</accession>
<dbReference type="InterPro" id="IPR016181">
    <property type="entry name" value="Acyl_CoA_acyltransferase"/>
</dbReference>
<proteinExistence type="predicted"/>
<evidence type="ECO:0000313" key="3">
    <source>
        <dbReference type="Proteomes" id="UP000223596"/>
    </source>
</evidence>
<evidence type="ECO:0000313" key="2">
    <source>
        <dbReference type="EMBL" id="PFH01828.1"/>
    </source>
</evidence>
<dbReference type="InterPro" id="IPR000182">
    <property type="entry name" value="GNAT_dom"/>
</dbReference>
<evidence type="ECO:0000259" key="1">
    <source>
        <dbReference type="PROSITE" id="PS51186"/>
    </source>
</evidence>
<dbReference type="Pfam" id="PF00583">
    <property type="entry name" value="Acetyltransf_1"/>
    <property type="match status" value="1"/>
</dbReference>
<dbReference type="GO" id="GO:0016747">
    <property type="term" value="F:acyltransferase activity, transferring groups other than amino-acyl groups"/>
    <property type="evidence" value="ECO:0007669"/>
    <property type="project" value="InterPro"/>
</dbReference>
<dbReference type="Proteomes" id="UP000223596">
    <property type="component" value="Unassembled WGS sequence"/>
</dbReference>
<dbReference type="EMBL" id="PDBW01000001">
    <property type="protein sequence ID" value="PFH01828.1"/>
    <property type="molecule type" value="Genomic_DNA"/>
</dbReference>
<dbReference type="GeneID" id="35803356"/>
<organism evidence="2 3">
    <name type="scientific">Acetivibrio thermocellus AD2</name>
    <dbReference type="NCBI Taxonomy" id="1138384"/>
    <lineage>
        <taxon>Bacteria</taxon>
        <taxon>Bacillati</taxon>
        <taxon>Bacillota</taxon>
        <taxon>Clostridia</taxon>
        <taxon>Eubacteriales</taxon>
        <taxon>Oscillospiraceae</taxon>
        <taxon>Acetivibrio</taxon>
    </lineage>
</organism>
<dbReference type="AlphaFoldDB" id="A0AB36TDF1"/>
<dbReference type="Gene3D" id="3.40.630.30">
    <property type="match status" value="1"/>
</dbReference>
<dbReference type="SUPFAM" id="SSF55729">
    <property type="entry name" value="Acyl-CoA N-acyltransferases (Nat)"/>
    <property type="match status" value="1"/>
</dbReference>
<sequence length="190" mass="22470">MHIKQLSTEEVTHVFNNSMQFDFPQNEIRPLSSIKKLMEKNLYPCFGFYVDDILKAYALFCHAPFGKCLLLDYYAVNRADRNKGYGSMFLKKLQEILGNFSGIIFELESINAAKNEAEKSERERRISFYERNGARKTNISSKLFDVEFDIFYLPIKKEWDDSFVYSELDKIYDTIFPKEFRGKKVFLSYM</sequence>